<keyword evidence="6 10" id="KW-0456">Lyase</keyword>
<name>A0A1E7N615_KITAU</name>
<comment type="function">
    <text evidence="9 10">Catalyzes the conversion of urocanate to 4-imidazolone-5-propionate.</text>
</comment>
<evidence type="ECO:0000256" key="9">
    <source>
        <dbReference type="ARBA" id="ARBA00056569"/>
    </source>
</evidence>
<dbReference type="RefSeq" id="WP_030281056.1">
    <property type="nucleotide sequence ID" value="NZ_BMUB01000028.1"/>
</dbReference>
<dbReference type="SUPFAM" id="SSF111326">
    <property type="entry name" value="Urocanase"/>
    <property type="match status" value="1"/>
</dbReference>
<comment type="catalytic activity">
    <reaction evidence="8 10">
        <text>4-imidazolone-5-propanoate = trans-urocanate + H2O</text>
        <dbReference type="Rhea" id="RHEA:13101"/>
        <dbReference type="ChEBI" id="CHEBI:15377"/>
        <dbReference type="ChEBI" id="CHEBI:17771"/>
        <dbReference type="ChEBI" id="CHEBI:77893"/>
        <dbReference type="EC" id="4.2.1.49"/>
    </reaction>
</comment>
<dbReference type="EC" id="4.2.1.49" evidence="3 10"/>
<feature type="domain" description="Urocanase N-terminal" evidence="12">
    <location>
        <begin position="12"/>
        <end position="138"/>
    </location>
</feature>
<comment type="similarity">
    <text evidence="2 10">Belongs to the urocanase family.</text>
</comment>
<sequence length="556" mass="59989">MVQQQASGPREVRAARGTGLTTQGWQQEAALRMLMNNLDPEVAEHPSKLVVYGGTGKAARDWRSFDAMVKTLQGLKQDETMLVQSGRPVGVMQTHEWAPRVLIANSNLVGDWANWEEFRRLESLGLTMYGQMTAGSWIYIGTQGILQGTYETFAAVANKRFNGTLEGTITLTAGLGGMGGAQPLAVTMNGGVAICIDCDPSRISRRIEHRYLDVEAKDLSHALELATAARDKKQPLSIGVLGNAAELVPQLLAMDAPIDIVTDQTSAHDPLAYLPVGVAFDDMADYAAAKPAEFTQRARESMAAHVEAMVGFLDRGAEVFDYGNSIRGEAQLAGYDRAFAFPGFVPAYIRPLFCEGKGPFRWAALSGDPQDIHKTDKAVLDLFPENESLARWIKMAQEKVHFQGLPARICWLGYGERDKAGERFNDMVASGELSAPIVIGRDHLDCGSVASPYRETEAMLDGSDAIADWPLLNAMVNVASGASWVSIHHGGGVGIGRSIHAGQVTVADGTALAGEKIRRVLTNDPGMGVIRHVDAGYDRATEVAAERGVRVPMGEL</sequence>
<keyword evidence="10" id="KW-0963">Cytoplasm</keyword>
<feature type="binding site" evidence="10">
    <location>
        <begin position="243"/>
        <end position="244"/>
    </location>
    <ligand>
        <name>NAD(+)</name>
        <dbReference type="ChEBI" id="CHEBI:57540"/>
    </ligand>
</feature>
<evidence type="ECO:0000256" key="2">
    <source>
        <dbReference type="ARBA" id="ARBA00007578"/>
    </source>
</evidence>
<feature type="domain" description="Urocanase Rossmann-like" evidence="11">
    <location>
        <begin position="141"/>
        <end position="348"/>
    </location>
</feature>
<dbReference type="AlphaFoldDB" id="A0A1E7N615"/>
<evidence type="ECO:0000256" key="7">
    <source>
        <dbReference type="ARBA" id="ARBA00031640"/>
    </source>
</evidence>
<dbReference type="FunFam" id="3.40.50.10730:FF:000001">
    <property type="entry name" value="Urocanate hydratase"/>
    <property type="match status" value="1"/>
</dbReference>
<dbReference type="PROSITE" id="PS01233">
    <property type="entry name" value="UROCANASE"/>
    <property type="match status" value="1"/>
</dbReference>
<dbReference type="Proteomes" id="UP000037395">
    <property type="component" value="Unassembled WGS sequence"/>
</dbReference>
<dbReference type="Gene3D" id="3.40.1770.10">
    <property type="entry name" value="Urocanase superfamily"/>
    <property type="match status" value="1"/>
</dbReference>
<organism evidence="14 15">
    <name type="scientific">Kitasatospora aureofaciens</name>
    <name type="common">Streptomyces aureofaciens</name>
    <dbReference type="NCBI Taxonomy" id="1894"/>
    <lineage>
        <taxon>Bacteria</taxon>
        <taxon>Bacillati</taxon>
        <taxon>Actinomycetota</taxon>
        <taxon>Actinomycetes</taxon>
        <taxon>Kitasatosporales</taxon>
        <taxon>Streptomycetaceae</taxon>
        <taxon>Kitasatospora</taxon>
    </lineage>
</organism>
<proteinExistence type="inferred from homology"/>
<evidence type="ECO:0000256" key="5">
    <source>
        <dbReference type="ARBA" id="ARBA00023027"/>
    </source>
</evidence>
<dbReference type="NCBIfam" id="NF003820">
    <property type="entry name" value="PRK05414.1"/>
    <property type="match status" value="1"/>
</dbReference>
<evidence type="ECO:0000313" key="14">
    <source>
        <dbReference type="EMBL" id="OEV36130.1"/>
    </source>
</evidence>
<evidence type="ECO:0000256" key="8">
    <source>
        <dbReference type="ARBA" id="ARBA00047623"/>
    </source>
</evidence>
<dbReference type="Pfam" id="PF17391">
    <property type="entry name" value="Urocanase_N"/>
    <property type="match status" value="1"/>
</dbReference>
<dbReference type="PANTHER" id="PTHR12216">
    <property type="entry name" value="UROCANATE HYDRATASE"/>
    <property type="match status" value="1"/>
</dbReference>
<feature type="binding site" evidence="10">
    <location>
        <begin position="177"/>
        <end position="179"/>
    </location>
    <ligand>
        <name>NAD(+)</name>
        <dbReference type="ChEBI" id="CHEBI:57540"/>
    </ligand>
</feature>
<dbReference type="OrthoDB" id="9764874at2"/>
<keyword evidence="4 10" id="KW-0369">Histidine metabolism</keyword>
<gene>
    <name evidence="10" type="primary">hutU</name>
    <name evidence="14" type="ORF">HS99_0031170</name>
</gene>
<evidence type="ECO:0000259" key="13">
    <source>
        <dbReference type="Pfam" id="PF17392"/>
    </source>
</evidence>
<evidence type="ECO:0000256" key="6">
    <source>
        <dbReference type="ARBA" id="ARBA00023239"/>
    </source>
</evidence>
<dbReference type="PIRSF" id="PIRSF001423">
    <property type="entry name" value="Urocanate_hydrat"/>
    <property type="match status" value="1"/>
</dbReference>
<evidence type="ECO:0000313" key="15">
    <source>
        <dbReference type="Proteomes" id="UP000037395"/>
    </source>
</evidence>
<feature type="active site" evidence="10">
    <location>
        <position position="410"/>
    </location>
</feature>
<accession>A0A1E7N615</accession>
<dbReference type="InterPro" id="IPR035085">
    <property type="entry name" value="Urocanase_Rossmann-like"/>
</dbReference>
<evidence type="ECO:0000259" key="11">
    <source>
        <dbReference type="Pfam" id="PF01175"/>
    </source>
</evidence>
<dbReference type="Pfam" id="PF01175">
    <property type="entry name" value="Urocanase"/>
    <property type="match status" value="1"/>
</dbReference>
<dbReference type="GO" id="GO:0019556">
    <property type="term" value="P:L-histidine catabolic process to glutamate and formamide"/>
    <property type="evidence" value="ECO:0007669"/>
    <property type="project" value="UniProtKB-UniPathway"/>
</dbReference>
<dbReference type="EMBL" id="JPRF03000030">
    <property type="protein sequence ID" value="OEV36130.1"/>
    <property type="molecule type" value="Genomic_DNA"/>
</dbReference>
<feature type="domain" description="Urocanase C-terminal" evidence="13">
    <location>
        <begin position="351"/>
        <end position="545"/>
    </location>
</feature>
<dbReference type="GO" id="GO:0016153">
    <property type="term" value="F:urocanate hydratase activity"/>
    <property type="evidence" value="ECO:0007669"/>
    <property type="project" value="UniProtKB-UniRule"/>
</dbReference>
<feature type="binding site" evidence="10">
    <location>
        <position position="131"/>
    </location>
    <ligand>
        <name>NAD(+)</name>
        <dbReference type="ChEBI" id="CHEBI:57540"/>
    </ligand>
</feature>
<keyword evidence="5 10" id="KW-0520">NAD</keyword>
<dbReference type="PANTHER" id="PTHR12216:SF4">
    <property type="entry name" value="UROCANATE HYDRATASE"/>
    <property type="match status" value="1"/>
</dbReference>
<reference evidence="14" key="1">
    <citation type="submission" date="2016-08" db="EMBL/GenBank/DDBJ databases">
        <title>Sequencing, Assembly and Comparative Genomics of S. aureofaciens ATCC 10762.</title>
        <authorList>
            <person name="Gradnigo J.S."/>
            <person name="Johnson N."/>
            <person name="Somerville G.A."/>
        </authorList>
    </citation>
    <scope>NUCLEOTIDE SEQUENCE [LARGE SCALE GENOMIC DNA]</scope>
    <source>
        <strain evidence="14">ATCC 10762</strain>
    </source>
</reference>
<dbReference type="InterPro" id="IPR038364">
    <property type="entry name" value="Urocanase_central_sf"/>
</dbReference>
<dbReference type="Gene3D" id="3.40.50.10730">
    <property type="entry name" value="Urocanase like domains"/>
    <property type="match status" value="1"/>
</dbReference>
<dbReference type="NCBIfam" id="TIGR01228">
    <property type="entry name" value="hutU"/>
    <property type="match status" value="1"/>
</dbReference>
<dbReference type="InterPro" id="IPR055351">
    <property type="entry name" value="Urocanase"/>
</dbReference>
<comment type="cofactor">
    <cofactor evidence="10">
        <name>NAD(+)</name>
        <dbReference type="ChEBI" id="CHEBI:57540"/>
    </cofactor>
    <text evidence="10">Binds 1 NAD(+) per subunit.</text>
</comment>
<feature type="binding site" evidence="10">
    <location>
        <position position="197"/>
    </location>
    <ligand>
        <name>NAD(+)</name>
        <dbReference type="ChEBI" id="CHEBI:57540"/>
    </ligand>
</feature>
<evidence type="ECO:0000259" key="12">
    <source>
        <dbReference type="Pfam" id="PF17391"/>
    </source>
</evidence>
<feature type="binding site" evidence="10">
    <location>
        <position position="492"/>
    </location>
    <ligand>
        <name>NAD(+)</name>
        <dbReference type="ChEBI" id="CHEBI:57540"/>
    </ligand>
</feature>
<dbReference type="InterPro" id="IPR036190">
    <property type="entry name" value="Urocanase_sf"/>
</dbReference>
<comment type="subcellular location">
    <subcellularLocation>
        <location evidence="10">Cytoplasm</location>
    </subcellularLocation>
</comment>
<evidence type="ECO:0000256" key="3">
    <source>
        <dbReference type="ARBA" id="ARBA00011992"/>
    </source>
</evidence>
<feature type="binding site" evidence="10">
    <location>
        <begin position="273"/>
        <end position="274"/>
    </location>
    <ligand>
        <name>NAD(+)</name>
        <dbReference type="ChEBI" id="CHEBI:57540"/>
    </ligand>
</feature>
<dbReference type="InterPro" id="IPR035400">
    <property type="entry name" value="Urocanase_N"/>
</dbReference>
<dbReference type="InterPro" id="IPR023636">
    <property type="entry name" value="Urocanase_CS"/>
</dbReference>
<dbReference type="HAMAP" id="MF_00577">
    <property type="entry name" value="HutU"/>
    <property type="match status" value="1"/>
</dbReference>
<protein>
    <recommendedName>
        <fullName evidence="3 10">Urocanate hydratase</fullName>
        <shortName evidence="10">Urocanase</shortName>
        <ecNumber evidence="3 10">4.2.1.49</ecNumber>
    </recommendedName>
    <alternativeName>
        <fullName evidence="7 10">Imidazolonepropionate hydrolase</fullName>
    </alternativeName>
</protein>
<comment type="caution">
    <text evidence="14">The sequence shown here is derived from an EMBL/GenBank/DDBJ whole genome shotgun (WGS) entry which is preliminary data.</text>
</comment>
<evidence type="ECO:0000256" key="10">
    <source>
        <dbReference type="HAMAP-Rule" id="MF_00577"/>
    </source>
</evidence>
<evidence type="ECO:0000256" key="1">
    <source>
        <dbReference type="ARBA" id="ARBA00004794"/>
    </source>
</evidence>
<feature type="binding site" evidence="10">
    <location>
        <begin position="53"/>
        <end position="54"/>
    </location>
    <ligand>
        <name>NAD(+)</name>
        <dbReference type="ChEBI" id="CHEBI:57540"/>
    </ligand>
</feature>
<feature type="binding site" evidence="10">
    <location>
        <position position="202"/>
    </location>
    <ligand>
        <name>NAD(+)</name>
        <dbReference type="ChEBI" id="CHEBI:57540"/>
    </ligand>
</feature>
<dbReference type="GO" id="GO:0005737">
    <property type="term" value="C:cytoplasm"/>
    <property type="evidence" value="ECO:0007669"/>
    <property type="project" value="UniProtKB-SubCell"/>
</dbReference>
<dbReference type="KEGG" id="kau:B6264_15150"/>
<evidence type="ECO:0000256" key="4">
    <source>
        <dbReference type="ARBA" id="ARBA00022808"/>
    </source>
</evidence>
<dbReference type="GO" id="GO:0019557">
    <property type="term" value="P:L-histidine catabolic process to glutamate and formate"/>
    <property type="evidence" value="ECO:0007669"/>
    <property type="project" value="UniProtKB-UniPathway"/>
</dbReference>
<dbReference type="UniPathway" id="UPA00379">
    <property type="reaction ID" value="UER00550"/>
</dbReference>
<dbReference type="Pfam" id="PF17392">
    <property type="entry name" value="Urocanase_C"/>
    <property type="match status" value="1"/>
</dbReference>
<comment type="pathway">
    <text evidence="1 10">Amino-acid degradation; L-histidine degradation into L-glutamate; N-formimidoyl-L-glutamate from L-histidine: step 2/3.</text>
</comment>
<feature type="binding site" evidence="10">
    <location>
        <begin position="264"/>
        <end position="268"/>
    </location>
    <ligand>
        <name>NAD(+)</name>
        <dbReference type="ChEBI" id="CHEBI:57540"/>
    </ligand>
</feature>
<keyword evidence="15" id="KW-1185">Reference proteome</keyword>
<dbReference type="GeneID" id="97489568"/>
<dbReference type="InterPro" id="IPR023637">
    <property type="entry name" value="Urocanase-like"/>
</dbReference>
<dbReference type="InterPro" id="IPR035401">
    <property type="entry name" value="Urocanase_C"/>
</dbReference>
<feature type="binding site" evidence="10">
    <location>
        <position position="322"/>
    </location>
    <ligand>
        <name>NAD(+)</name>
        <dbReference type="ChEBI" id="CHEBI:57540"/>
    </ligand>
</feature>